<keyword evidence="2" id="KW-1185">Reference proteome</keyword>
<accession>A0AAE0N7Y0</accession>
<comment type="caution">
    <text evidence="1">The sequence shown here is derived from an EMBL/GenBank/DDBJ whole genome shotgun (WGS) entry which is preliminary data.</text>
</comment>
<reference evidence="1" key="2">
    <citation type="submission" date="2023-06" db="EMBL/GenBank/DDBJ databases">
        <authorList>
            <consortium name="Lawrence Berkeley National Laboratory"/>
            <person name="Haridas S."/>
            <person name="Hensen N."/>
            <person name="Bonometti L."/>
            <person name="Westerberg I."/>
            <person name="Brannstrom I.O."/>
            <person name="Guillou S."/>
            <person name="Cros-Aarteil S."/>
            <person name="Calhoun S."/>
            <person name="Kuo A."/>
            <person name="Mondo S."/>
            <person name="Pangilinan J."/>
            <person name="Riley R."/>
            <person name="Labutti K."/>
            <person name="Andreopoulos B."/>
            <person name="Lipzen A."/>
            <person name="Chen C."/>
            <person name="Yanf M."/>
            <person name="Daum C."/>
            <person name="Ng V."/>
            <person name="Clum A."/>
            <person name="Steindorff A."/>
            <person name="Ohm R."/>
            <person name="Martin F."/>
            <person name="Silar P."/>
            <person name="Natvig D."/>
            <person name="Lalanne C."/>
            <person name="Gautier V."/>
            <person name="Ament-Velasquez S.L."/>
            <person name="Kruys A."/>
            <person name="Hutchinson M.I."/>
            <person name="Powell A.J."/>
            <person name="Barry K."/>
            <person name="Miller A.N."/>
            <person name="Grigoriev I.V."/>
            <person name="Debuchy R."/>
            <person name="Gladieux P."/>
            <person name="Thoren M.H."/>
            <person name="Johannesson H."/>
        </authorList>
    </citation>
    <scope>NUCLEOTIDE SEQUENCE</scope>
    <source>
        <strain evidence="1">CBS 958.72</strain>
    </source>
</reference>
<dbReference type="EMBL" id="JAULSN010000004">
    <property type="protein sequence ID" value="KAK3374097.1"/>
    <property type="molecule type" value="Genomic_DNA"/>
</dbReference>
<sequence length="153" mass="16677">MRPSRPPTWHSDCRFFLCIFFFLFFVFGSAHGPLWSRRYLSPAFVLDQTCVGVGSNLRETMSLGSLRLSTGFSMEELAPKPRATSSPSSNGSTGGAKERGFLTLELIAPLGENGTARIDGKPKHIVILGNGESRDSCRACTALINFRAHLAVP</sequence>
<name>A0AAE0N7Y0_9PEZI</name>
<dbReference type="AlphaFoldDB" id="A0AAE0N7Y0"/>
<dbReference type="Proteomes" id="UP001287356">
    <property type="component" value="Unassembled WGS sequence"/>
</dbReference>
<evidence type="ECO:0000313" key="1">
    <source>
        <dbReference type="EMBL" id="KAK3374097.1"/>
    </source>
</evidence>
<proteinExistence type="predicted"/>
<organism evidence="1 2">
    <name type="scientific">Lasiosphaeria ovina</name>
    <dbReference type="NCBI Taxonomy" id="92902"/>
    <lineage>
        <taxon>Eukaryota</taxon>
        <taxon>Fungi</taxon>
        <taxon>Dikarya</taxon>
        <taxon>Ascomycota</taxon>
        <taxon>Pezizomycotina</taxon>
        <taxon>Sordariomycetes</taxon>
        <taxon>Sordariomycetidae</taxon>
        <taxon>Sordariales</taxon>
        <taxon>Lasiosphaeriaceae</taxon>
        <taxon>Lasiosphaeria</taxon>
    </lineage>
</organism>
<gene>
    <name evidence="1" type="ORF">B0T24DRAFT_287372</name>
</gene>
<evidence type="ECO:0000313" key="2">
    <source>
        <dbReference type="Proteomes" id="UP001287356"/>
    </source>
</evidence>
<reference evidence="1" key="1">
    <citation type="journal article" date="2023" name="Mol. Phylogenet. Evol.">
        <title>Genome-scale phylogeny and comparative genomics of the fungal order Sordariales.</title>
        <authorList>
            <person name="Hensen N."/>
            <person name="Bonometti L."/>
            <person name="Westerberg I."/>
            <person name="Brannstrom I.O."/>
            <person name="Guillou S."/>
            <person name="Cros-Aarteil S."/>
            <person name="Calhoun S."/>
            <person name="Haridas S."/>
            <person name="Kuo A."/>
            <person name="Mondo S."/>
            <person name="Pangilinan J."/>
            <person name="Riley R."/>
            <person name="LaButti K."/>
            <person name="Andreopoulos B."/>
            <person name="Lipzen A."/>
            <person name="Chen C."/>
            <person name="Yan M."/>
            <person name="Daum C."/>
            <person name="Ng V."/>
            <person name="Clum A."/>
            <person name="Steindorff A."/>
            <person name="Ohm R.A."/>
            <person name="Martin F."/>
            <person name="Silar P."/>
            <person name="Natvig D.O."/>
            <person name="Lalanne C."/>
            <person name="Gautier V."/>
            <person name="Ament-Velasquez S.L."/>
            <person name="Kruys A."/>
            <person name="Hutchinson M.I."/>
            <person name="Powell A.J."/>
            <person name="Barry K."/>
            <person name="Miller A.N."/>
            <person name="Grigoriev I.V."/>
            <person name="Debuchy R."/>
            <person name="Gladieux P."/>
            <person name="Hiltunen Thoren M."/>
            <person name="Johannesson H."/>
        </authorList>
    </citation>
    <scope>NUCLEOTIDE SEQUENCE</scope>
    <source>
        <strain evidence="1">CBS 958.72</strain>
    </source>
</reference>
<protein>
    <submittedName>
        <fullName evidence="1">Uncharacterized protein</fullName>
    </submittedName>
</protein>